<comment type="caution">
    <text evidence="2">The sequence shown here is derived from an EMBL/GenBank/DDBJ whole genome shotgun (WGS) entry which is preliminary data.</text>
</comment>
<reference evidence="2 3" key="1">
    <citation type="submission" date="2019-03" db="EMBL/GenBank/DDBJ databases">
        <title>First draft genome of Liparis tanakae, snailfish: a comprehensive survey of snailfish specific genes.</title>
        <authorList>
            <person name="Kim W."/>
            <person name="Song I."/>
            <person name="Jeong J.-H."/>
            <person name="Kim D."/>
            <person name="Kim S."/>
            <person name="Ryu S."/>
            <person name="Song J.Y."/>
            <person name="Lee S.K."/>
        </authorList>
    </citation>
    <scope>NUCLEOTIDE SEQUENCE [LARGE SCALE GENOMIC DNA]</scope>
    <source>
        <tissue evidence="2">Muscle</tissue>
    </source>
</reference>
<protein>
    <submittedName>
        <fullName evidence="2">S-antigen protein</fullName>
    </submittedName>
</protein>
<gene>
    <name evidence="2" type="primary">SANT_0</name>
    <name evidence="2" type="ORF">EYF80_067290</name>
</gene>
<evidence type="ECO:0000313" key="2">
    <source>
        <dbReference type="EMBL" id="TNN22597.1"/>
    </source>
</evidence>
<evidence type="ECO:0000313" key="3">
    <source>
        <dbReference type="Proteomes" id="UP000314294"/>
    </source>
</evidence>
<evidence type="ECO:0000256" key="1">
    <source>
        <dbReference type="SAM" id="MobiDB-lite"/>
    </source>
</evidence>
<feature type="compositionally biased region" description="Basic and acidic residues" evidence="1">
    <location>
        <begin position="43"/>
        <end position="55"/>
    </location>
</feature>
<dbReference type="Proteomes" id="UP000314294">
    <property type="component" value="Unassembled WGS sequence"/>
</dbReference>
<proteinExistence type="predicted"/>
<dbReference type="EMBL" id="SRLO01021776">
    <property type="protein sequence ID" value="TNN22597.1"/>
    <property type="molecule type" value="Genomic_DNA"/>
</dbReference>
<sequence length="222" mass="25270">MHQDDESGSCLRLMSVCVVKGKRRGRGEEEERRRNSISSSRFFSRDLSSDLKAEIINEGQSETNKHSGDDGPGATRLKTRRRRGGHEEETRRTRGGDEEETRRTRGGDEEDTRRTRGGDEEETRRTRGGHEEETRTRGGHEEDTRRTRGGHEEETRRLGDGKVEWMRRGKRKGGLIEVAARGEGGLGCPAHTARAHQRTINTFFTFCNAAQLLLLCTYCQHF</sequence>
<feature type="region of interest" description="Disordered" evidence="1">
    <location>
        <begin position="1"/>
        <end position="161"/>
    </location>
</feature>
<accession>A0A4Z2E1I3</accession>
<organism evidence="2 3">
    <name type="scientific">Liparis tanakae</name>
    <name type="common">Tanaka's snailfish</name>
    <dbReference type="NCBI Taxonomy" id="230148"/>
    <lineage>
        <taxon>Eukaryota</taxon>
        <taxon>Metazoa</taxon>
        <taxon>Chordata</taxon>
        <taxon>Craniata</taxon>
        <taxon>Vertebrata</taxon>
        <taxon>Euteleostomi</taxon>
        <taxon>Actinopterygii</taxon>
        <taxon>Neopterygii</taxon>
        <taxon>Teleostei</taxon>
        <taxon>Neoteleostei</taxon>
        <taxon>Acanthomorphata</taxon>
        <taxon>Eupercaria</taxon>
        <taxon>Perciformes</taxon>
        <taxon>Cottioidei</taxon>
        <taxon>Cottales</taxon>
        <taxon>Liparidae</taxon>
        <taxon>Liparis</taxon>
    </lineage>
</organism>
<feature type="compositionally biased region" description="Basic and acidic residues" evidence="1">
    <location>
        <begin position="85"/>
        <end position="161"/>
    </location>
</feature>
<name>A0A4Z2E1I3_9TELE</name>
<keyword evidence="3" id="KW-1185">Reference proteome</keyword>
<dbReference type="AlphaFoldDB" id="A0A4Z2E1I3"/>